<sequence length="195" mass="21313">MTRNHVGSARADLESSVRKVVSSVVYQQCCGLHFSYDTTDSIQFGDLAVRMVMRIVFVSELFDITQILKYDMNCVLQINPVILALWCFNGNESVGTATLKFGVVVEPTAAGLSAAMAAQLVWTCVDIVSQRLMGFWDIDFDLCTFLCCVVGFIFCGSKCAAMASSMSALISMHWTPSTIKTGLEVLDGDENGRGF</sequence>
<name>A0AAN9LVP0_PHACN</name>
<dbReference type="Proteomes" id="UP001374584">
    <property type="component" value="Unassembled WGS sequence"/>
</dbReference>
<dbReference type="AlphaFoldDB" id="A0AAN9LVP0"/>
<comment type="caution">
    <text evidence="1">The sequence shown here is derived from an EMBL/GenBank/DDBJ whole genome shotgun (WGS) entry which is preliminary data.</text>
</comment>
<protein>
    <submittedName>
        <fullName evidence="1">Uncharacterized protein</fullName>
    </submittedName>
</protein>
<reference evidence="1 2" key="1">
    <citation type="submission" date="2024-01" db="EMBL/GenBank/DDBJ databases">
        <title>The genomes of 5 underutilized Papilionoideae crops provide insights into root nodulation and disease resistanc.</title>
        <authorList>
            <person name="Jiang F."/>
        </authorList>
    </citation>
    <scope>NUCLEOTIDE SEQUENCE [LARGE SCALE GENOMIC DNA]</scope>
    <source>
        <strain evidence="1">JINMINGXINNONG_FW02</strain>
        <tissue evidence="1">Leaves</tissue>
    </source>
</reference>
<organism evidence="1 2">
    <name type="scientific">Phaseolus coccineus</name>
    <name type="common">Scarlet runner bean</name>
    <name type="synonym">Phaseolus multiflorus</name>
    <dbReference type="NCBI Taxonomy" id="3886"/>
    <lineage>
        <taxon>Eukaryota</taxon>
        <taxon>Viridiplantae</taxon>
        <taxon>Streptophyta</taxon>
        <taxon>Embryophyta</taxon>
        <taxon>Tracheophyta</taxon>
        <taxon>Spermatophyta</taxon>
        <taxon>Magnoliopsida</taxon>
        <taxon>eudicotyledons</taxon>
        <taxon>Gunneridae</taxon>
        <taxon>Pentapetalae</taxon>
        <taxon>rosids</taxon>
        <taxon>fabids</taxon>
        <taxon>Fabales</taxon>
        <taxon>Fabaceae</taxon>
        <taxon>Papilionoideae</taxon>
        <taxon>50 kb inversion clade</taxon>
        <taxon>NPAAA clade</taxon>
        <taxon>indigoferoid/millettioid clade</taxon>
        <taxon>Phaseoleae</taxon>
        <taxon>Phaseolus</taxon>
    </lineage>
</organism>
<proteinExistence type="predicted"/>
<dbReference type="EMBL" id="JAYMYR010000009">
    <property type="protein sequence ID" value="KAK7342701.1"/>
    <property type="molecule type" value="Genomic_DNA"/>
</dbReference>
<gene>
    <name evidence="1" type="ORF">VNO80_25657</name>
</gene>
<keyword evidence="2" id="KW-1185">Reference proteome</keyword>
<accession>A0AAN9LVP0</accession>
<evidence type="ECO:0000313" key="1">
    <source>
        <dbReference type="EMBL" id="KAK7342701.1"/>
    </source>
</evidence>
<evidence type="ECO:0000313" key="2">
    <source>
        <dbReference type="Proteomes" id="UP001374584"/>
    </source>
</evidence>